<dbReference type="AlphaFoldDB" id="X1KGH1"/>
<comment type="caution">
    <text evidence="1">The sequence shown here is derived from an EMBL/GenBank/DDBJ whole genome shotgun (WGS) entry which is preliminary data.</text>
</comment>
<gene>
    <name evidence="1" type="ORF">S06H3_17251</name>
</gene>
<reference evidence="1" key="1">
    <citation type="journal article" date="2014" name="Front. Microbiol.">
        <title>High frequency of phylogenetically diverse reductive dehalogenase-homologous genes in deep subseafloor sedimentary metagenomes.</title>
        <authorList>
            <person name="Kawai M."/>
            <person name="Futagami T."/>
            <person name="Toyoda A."/>
            <person name="Takaki Y."/>
            <person name="Nishi S."/>
            <person name="Hori S."/>
            <person name="Arai W."/>
            <person name="Tsubouchi T."/>
            <person name="Morono Y."/>
            <person name="Uchiyama I."/>
            <person name="Ito T."/>
            <person name="Fujiyama A."/>
            <person name="Inagaki F."/>
            <person name="Takami H."/>
        </authorList>
    </citation>
    <scope>NUCLEOTIDE SEQUENCE</scope>
    <source>
        <strain evidence="1">Expedition CK06-06</strain>
    </source>
</reference>
<sequence>MNNTVETIVKMVESLPEALQERVVNELRSVIVEANDEAEWDMQFERKQEGLMNAGRKAKQEIAQGVAEPMDYEKL</sequence>
<proteinExistence type="predicted"/>
<accession>X1KGH1</accession>
<name>X1KGH1_9ZZZZ</name>
<evidence type="ECO:0000313" key="1">
    <source>
        <dbReference type="EMBL" id="GAI05773.1"/>
    </source>
</evidence>
<organism evidence="1">
    <name type="scientific">marine sediment metagenome</name>
    <dbReference type="NCBI Taxonomy" id="412755"/>
    <lineage>
        <taxon>unclassified sequences</taxon>
        <taxon>metagenomes</taxon>
        <taxon>ecological metagenomes</taxon>
    </lineage>
</organism>
<protein>
    <submittedName>
        <fullName evidence="1">Uncharacterized protein</fullName>
    </submittedName>
</protein>
<dbReference type="EMBL" id="BARV01008607">
    <property type="protein sequence ID" value="GAI05773.1"/>
    <property type="molecule type" value="Genomic_DNA"/>
</dbReference>